<evidence type="ECO:0000256" key="7">
    <source>
        <dbReference type="ARBA" id="ARBA00022853"/>
    </source>
</evidence>
<proteinExistence type="predicted"/>
<evidence type="ECO:0000313" key="16">
    <source>
        <dbReference type="Proteomes" id="UP000015101"/>
    </source>
</evidence>
<keyword evidence="5 12" id="KW-0863">Zinc-finger</keyword>
<evidence type="ECO:0000256" key="2">
    <source>
        <dbReference type="ARBA" id="ARBA00013184"/>
    </source>
</evidence>
<dbReference type="STRING" id="6412.T1EL12"/>
<dbReference type="EC" id="2.3.1.48" evidence="2"/>
<sequence>SDPNKQNLIRQQLVLLLHAHKCQRRDQEMLSLNKTLTPCQMPHCQTMKHVLKHMGECQKGKACKVPHCASSRQIITHYKNCPRSDCTVCLPIKN</sequence>
<dbReference type="GO" id="GO:0004402">
    <property type="term" value="F:histone acetyltransferase activity"/>
    <property type="evidence" value="ECO:0007669"/>
    <property type="project" value="InterPro"/>
</dbReference>
<feature type="domain" description="TAZ-type" evidence="13">
    <location>
        <begin position="2"/>
        <end position="92"/>
    </location>
</feature>
<dbReference type="InParanoid" id="T1EL12"/>
<comment type="subcellular location">
    <subcellularLocation>
        <location evidence="1">Nucleus</location>
    </subcellularLocation>
</comment>
<organism evidence="15 16">
    <name type="scientific">Helobdella robusta</name>
    <name type="common">Californian leech</name>
    <dbReference type="NCBI Taxonomy" id="6412"/>
    <lineage>
        <taxon>Eukaryota</taxon>
        <taxon>Metazoa</taxon>
        <taxon>Spiralia</taxon>
        <taxon>Lophotrochozoa</taxon>
        <taxon>Annelida</taxon>
        <taxon>Clitellata</taxon>
        <taxon>Hirudinea</taxon>
        <taxon>Rhynchobdellida</taxon>
        <taxon>Glossiphoniidae</taxon>
        <taxon>Helobdella</taxon>
    </lineage>
</organism>
<evidence type="ECO:0000259" key="13">
    <source>
        <dbReference type="PROSITE" id="PS50134"/>
    </source>
</evidence>
<evidence type="ECO:0000256" key="12">
    <source>
        <dbReference type="PROSITE-ProRule" id="PRU00203"/>
    </source>
</evidence>
<keyword evidence="3" id="KW-0808">Transferase</keyword>
<dbReference type="OMA" id="SKECEIP"/>
<dbReference type="EMBL" id="AMQM01001739">
    <property type="status" value="NOT_ANNOTATED_CDS"/>
    <property type="molecule type" value="Genomic_DNA"/>
</dbReference>
<dbReference type="HOGENOM" id="CLU_145627_0_0_1"/>
<reference evidence="15" key="3">
    <citation type="submission" date="2015-06" db="UniProtKB">
        <authorList>
            <consortium name="EnsemblMetazoa"/>
        </authorList>
    </citation>
    <scope>IDENTIFICATION</scope>
</reference>
<dbReference type="GO" id="GO:0006355">
    <property type="term" value="P:regulation of DNA-templated transcription"/>
    <property type="evidence" value="ECO:0007669"/>
    <property type="project" value="InterPro"/>
</dbReference>
<comment type="catalytic activity">
    <reaction evidence="11">
        <text>L-lysyl-[protein] + acetyl-CoA = N(6)-acetyl-L-lysyl-[protein] + CoA + H(+)</text>
        <dbReference type="Rhea" id="RHEA:45948"/>
        <dbReference type="Rhea" id="RHEA-COMP:9752"/>
        <dbReference type="Rhea" id="RHEA-COMP:10731"/>
        <dbReference type="ChEBI" id="CHEBI:15378"/>
        <dbReference type="ChEBI" id="CHEBI:29969"/>
        <dbReference type="ChEBI" id="CHEBI:57287"/>
        <dbReference type="ChEBI" id="CHEBI:57288"/>
        <dbReference type="ChEBI" id="CHEBI:61930"/>
        <dbReference type="EC" id="2.3.1.48"/>
    </reaction>
</comment>
<dbReference type="PANTHER" id="PTHR13808:SF1">
    <property type="entry name" value="HISTONE ACETYLTRANSFERASE"/>
    <property type="match status" value="1"/>
</dbReference>
<keyword evidence="4 12" id="KW-0479">Metal-binding</keyword>
<dbReference type="PANTHER" id="PTHR13808">
    <property type="entry name" value="CBP/P300-RELATED"/>
    <property type="match status" value="1"/>
</dbReference>
<gene>
    <name evidence="15" type="primary">20197262</name>
    <name evidence="14" type="ORF">HELRODRAFT_153213</name>
</gene>
<dbReference type="OrthoDB" id="899at2759"/>
<keyword evidence="10" id="KW-0539">Nucleus</keyword>
<dbReference type="Gene3D" id="1.20.1020.10">
    <property type="entry name" value="TAZ domain"/>
    <property type="match status" value="1"/>
</dbReference>
<evidence type="ECO:0000256" key="3">
    <source>
        <dbReference type="ARBA" id="ARBA00022679"/>
    </source>
</evidence>
<evidence type="ECO:0000256" key="6">
    <source>
        <dbReference type="ARBA" id="ARBA00022833"/>
    </source>
</evidence>
<keyword evidence="16" id="KW-1185">Reference proteome</keyword>
<dbReference type="KEGG" id="hro:HELRODRAFT_153213"/>
<dbReference type="GO" id="GO:0005634">
    <property type="term" value="C:nucleus"/>
    <property type="evidence" value="ECO:0007669"/>
    <property type="project" value="UniProtKB-SubCell"/>
</dbReference>
<evidence type="ECO:0000256" key="10">
    <source>
        <dbReference type="ARBA" id="ARBA00023242"/>
    </source>
</evidence>
<keyword evidence="9" id="KW-0804">Transcription</keyword>
<dbReference type="InterPro" id="IPR000197">
    <property type="entry name" value="Znf_TAZ"/>
</dbReference>
<keyword evidence="7" id="KW-0156">Chromatin regulator</keyword>
<dbReference type="InterPro" id="IPR035898">
    <property type="entry name" value="TAZ_dom_sf"/>
</dbReference>
<dbReference type="GeneID" id="20197262"/>
<accession>T1EL12</accession>
<evidence type="ECO:0000256" key="11">
    <source>
        <dbReference type="ARBA" id="ARBA00048017"/>
    </source>
</evidence>
<dbReference type="EnsemblMetazoa" id="HelroT153213">
    <property type="protein sequence ID" value="HelroP153213"/>
    <property type="gene ID" value="HelroG153213"/>
</dbReference>
<evidence type="ECO:0000256" key="4">
    <source>
        <dbReference type="ARBA" id="ARBA00022723"/>
    </source>
</evidence>
<dbReference type="EMBL" id="KB097639">
    <property type="protein sequence ID" value="ESN92543.1"/>
    <property type="molecule type" value="Genomic_DNA"/>
</dbReference>
<dbReference type="SUPFAM" id="SSF57933">
    <property type="entry name" value="TAZ domain"/>
    <property type="match status" value="1"/>
</dbReference>
<dbReference type="GO" id="GO:0008270">
    <property type="term" value="F:zinc ion binding"/>
    <property type="evidence" value="ECO:0007669"/>
    <property type="project" value="UniProtKB-KW"/>
</dbReference>
<evidence type="ECO:0000256" key="1">
    <source>
        <dbReference type="ARBA" id="ARBA00004123"/>
    </source>
</evidence>
<name>T1EL12_HELRO</name>
<feature type="zinc finger region" description="TAZ-type" evidence="12">
    <location>
        <begin position="2"/>
        <end position="92"/>
    </location>
</feature>
<dbReference type="SMART" id="SM00551">
    <property type="entry name" value="ZnF_TAZ"/>
    <property type="match status" value="1"/>
</dbReference>
<dbReference type="RefSeq" id="XP_009028880.1">
    <property type="nucleotide sequence ID" value="XM_009030632.1"/>
</dbReference>
<dbReference type="CTD" id="20197262"/>
<dbReference type="Proteomes" id="UP000015101">
    <property type="component" value="Unassembled WGS sequence"/>
</dbReference>
<reference evidence="14 16" key="2">
    <citation type="journal article" date="2013" name="Nature">
        <title>Insights into bilaterian evolution from three spiralian genomes.</title>
        <authorList>
            <person name="Simakov O."/>
            <person name="Marletaz F."/>
            <person name="Cho S.J."/>
            <person name="Edsinger-Gonzales E."/>
            <person name="Havlak P."/>
            <person name="Hellsten U."/>
            <person name="Kuo D.H."/>
            <person name="Larsson T."/>
            <person name="Lv J."/>
            <person name="Arendt D."/>
            <person name="Savage R."/>
            <person name="Osoegawa K."/>
            <person name="de Jong P."/>
            <person name="Grimwood J."/>
            <person name="Chapman J.A."/>
            <person name="Shapiro H."/>
            <person name="Aerts A."/>
            <person name="Otillar R.P."/>
            <person name="Terry A.Y."/>
            <person name="Boore J.L."/>
            <person name="Grigoriev I.V."/>
            <person name="Lindberg D.R."/>
            <person name="Seaver E.C."/>
            <person name="Weisblat D.A."/>
            <person name="Putnam N.H."/>
            <person name="Rokhsar D.S."/>
        </authorList>
    </citation>
    <scope>NUCLEOTIDE SEQUENCE</scope>
</reference>
<evidence type="ECO:0000313" key="14">
    <source>
        <dbReference type="EMBL" id="ESN92543.1"/>
    </source>
</evidence>
<reference evidence="16" key="1">
    <citation type="submission" date="2012-12" db="EMBL/GenBank/DDBJ databases">
        <authorList>
            <person name="Hellsten U."/>
            <person name="Grimwood J."/>
            <person name="Chapman J.A."/>
            <person name="Shapiro H."/>
            <person name="Aerts A."/>
            <person name="Otillar R.P."/>
            <person name="Terry A.Y."/>
            <person name="Boore J.L."/>
            <person name="Simakov O."/>
            <person name="Marletaz F."/>
            <person name="Cho S.-J."/>
            <person name="Edsinger-Gonzales E."/>
            <person name="Havlak P."/>
            <person name="Kuo D.-H."/>
            <person name="Larsson T."/>
            <person name="Lv J."/>
            <person name="Arendt D."/>
            <person name="Savage R."/>
            <person name="Osoegawa K."/>
            <person name="de Jong P."/>
            <person name="Lindberg D.R."/>
            <person name="Seaver E.C."/>
            <person name="Weisblat D.A."/>
            <person name="Putnam N.H."/>
            <person name="Grigoriev I.V."/>
            <person name="Rokhsar D.S."/>
        </authorList>
    </citation>
    <scope>NUCLEOTIDE SEQUENCE</scope>
</reference>
<protein>
    <recommendedName>
        <fullName evidence="2">histone acetyltransferase</fullName>
        <ecNumber evidence="2">2.3.1.48</ecNumber>
    </recommendedName>
</protein>
<dbReference type="InterPro" id="IPR013178">
    <property type="entry name" value="Histone_AcTrfase_Rtt109/CBP"/>
</dbReference>
<evidence type="ECO:0000256" key="5">
    <source>
        <dbReference type="ARBA" id="ARBA00022771"/>
    </source>
</evidence>
<dbReference type="Pfam" id="PF02135">
    <property type="entry name" value="zf-TAZ"/>
    <property type="match status" value="1"/>
</dbReference>
<evidence type="ECO:0000313" key="15">
    <source>
        <dbReference type="EnsemblMetazoa" id="HelroP153213"/>
    </source>
</evidence>
<dbReference type="PROSITE" id="PS50134">
    <property type="entry name" value="ZF_TAZ"/>
    <property type="match status" value="1"/>
</dbReference>
<keyword evidence="6 12" id="KW-0862">Zinc</keyword>
<dbReference type="AlphaFoldDB" id="T1EL12"/>
<dbReference type="eggNOG" id="KOG1778">
    <property type="taxonomic scope" value="Eukaryota"/>
</dbReference>
<evidence type="ECO:0000256" key="9">
    <source>
        <dbReference type="ARBA" id="ARBA00023163"/>
    </source>
</evidence>
<keyword evidence="8" id="KW-0805">Transcription regulation</keyword>
<evidence type="ECO:0000256" key="8">
    <source>
        <dbReference type="ARBA" id="ARBA00023015"/>
    </source>
</evidence>